<accession>A0A8S5MVW3</accession>
<organism evidence="1">
    <name type="scientific">Microviridae sp. ct4S516</name>
    <dbReference type="NCBI Taxonomy" id="2826726"/>
    <lineage>
        <taxon>Viruses</taxon>
        <taxon>Monodnaviria</taxon>
        <taxon>Sangervirae</taxon>
        <taxon>Phixviricota</taxon>
        <taxon>Malgrandaviricetes</taxon>
        <taxon>Petitvirales</taxon>
        <taxon>Microviridae</taxon>
    </lineage>
</organism>
<protein>
    <submittedName>
        <fullName evidence="1">Uncharacterized protein</fullName>
    </submittedName>
</protein>
<proteinExistence type="predicted"/>
<name>A0A8S5MVW3_9VIRU</name>
<reference evidence="1" key="1">
    <citation type="journal article" date="2021" name="Proc. Natl. Acad. Sci. U.S.A.">
        <title>A Catalog of Tens of Thousands of Viruses from Human Metagenomes Reveals Hidden Associations with Chronic Diseases.</title>
        <authorList>
            <person name="Tisza M.J."/>
            <person name="Buck C.B."/>
        </authorList>
    </citation>
    <scope>NUCLEOTIDE SEQUENCE</scope>
    <source>
        <strain evidence="1">Ct4S516</strain>
    </source>
</reference>
<evidence type="ECO:0000313" key="1">
    <source>
        <dbReference type="EMBL" id="DAD86494.1"/>
    </source>
</evidence>
<sequence length="59" mass="7193">MEKRFCVFMDDDLLAVFKWPKHAFEFMCDRHVFFGHDVTMKWMKVDVSDEDEDNEEAPF</sequence>
<dbReference type="EMBL" id="BK015000">
    <property type="protein sequence ID" value="DAD86494.1"/>
    <property type="molecule type" value="Genomic_DNA"/>
</dbReference>